<dbReference type="OrthoDB" id="659355at2759"/>
<accession>A0A8T0XQD8</accession>
<dbReference type="Proteomes" id="UP000823388">
    <property type="component" value="Chromosome 1K"/>
</dbReference>
<feature type="compositionally biased region" description="Basic residues" evidence="1">
    <location>
        <begin position="41"/>
        <end position="67"/>
    </location>
</feature>
<keyword evidence="3" id="KW-1185">Reference proteome</keyword>
<gene>
    <name evidence="2" type="ORF">PVAP13_1KG388000</name>
</gene>
<organism evidence="2 3">
    <name type="scientific">Panicum virgatum</name>
    <name type="common">Blackwell switchgrass</name>
    <dbReference type="NCBI Taxonomy" id="38727"/>
    <lineage>
        <taxon>Eukaryota</taxon>
        <taxon>Viridiplantae</taxon>
        <taxon>Streptophyta</taxon>
        <taxon>Embryophyta</taxon>
        <taxon>Tracheophyta</taxon>
        <taxon>Spermatophyta</taxon>
        <taxon>Magnoliopsida</taxon>
        <taxon>Liliopsida</taxon>
        <taxon>Poales</taxon>
        <taxon>Poaceae</taxon>
        <taxon>PACMAD clade</taxon>
        <taxon>Panicoideae</taxon>
        <taxon>Panicodae</taxon>
        <taxon>Paniceae</taxon>
        <taxon>Panicinae</taxon>
        <taxon>Panicum</taxon>
        <taxon>Panicum sect. Hiantes</taxon>
    </lineage>
</organism>
<feature type="region of interest" description="Disordered" evidence="1">
    <location>
        <begin position="35"/>
        <end position="138"/>
    </location>
</feature>
<comment type="caution">
    <text evidence="2">The sequence shown here is derived from an EMBL/GenBank/DDBJ whole genome shotgun (WGS) entry which is preliminary data.</text>
</comment>
<proteinExistence type="predicted"/>
<sequence>MSSMLLDDEYEKRRAKAYQDYDTICKQFSVLLEKLDALGPPKKRTRRSAKKRKTKAEKKPASARRRPAAGPDAGDQGALQRSWPWSSRASSRSSATTSTGRRRPEAAQARQLGHRHRRLQRGTSSESRATLPCPALAQ</sequence>
<dbReference type="EMBL" id="CM029037">
    <property type="protein sequence ID" value="KAG2660336.1"/>
    <property type="molecule type" value="Genomic_DNA"/>
</dbReference>
<evidence type="ECO:0000313" key="3">
    <source>
        <dbReference type="Proteomes" id="UP000823388"/>
    </source>
</evidence>
<evidence type="ECO:0000256" key="1">
    <source>
        <dbReference type="SAM" id="MobiDB-lite"/>
    </source>
</evidence>
<feature type="compositionally biased region" description="Low complexity" evidence="1">
    <location>
        <begin position="68"/>
        <end position="99"/>
    </location>
</feature>
<name>A0A8T0XQD8_PANVG</name>
<protein>
    <submittedName>
        <fullName evidence="2">Uncharacterized protein</fullName>
    </submittedName>
</protein>
<dbReference type="AlphaFoldDB" id="A0A8T0XQD8"/>
<evidence type="ECO:0000313" key="2">
    <source>
        <dbReference type="EMBL" id="KAG2660336.1"/>
    </source>
</evidence>
<reference evidence="2" key="1">
    <citation type="submission" date="2020-05" db="EMBL/GenBank/DDBJ databases">
        <title>WGS assembly of Panicum virgatum.</title>
        <authorList>
            <person name="Lovell J.T."/>
            <person name="Jenkins J."/>
            <person name="Shu S."/>
            <person name="Juenger T.E."/>
            <person name="Schmutz J."/>
        </authorList>
    </citation>
    <scope>NUCLEOTIDE SEQUENCE</scope>
    <source>
        <strain evidence="2">AP13</strain>
    </source>
</reference>